<organism evidence="1">
    <name type="scientific">Schizaphis graminum</name>
    <name type="common">Green bug aphid</name>
    <dbReference type="NCBI Taxonomy" id="13262"/>
    <lineage>
        <taxon>Eukaryota</taxon>
        <taxon>Metazoa</taxon>
        <taxon>Ecdysozoa</taxon>
        <taxon>Arthropoda</taxon>
        <taxon>Hexapoda</taxon>
        <taxon>Insecta</taxon>
        <taxon>Pterygota</taxon>
        <taxon>Neoptera</taxon>
        <taxon>Paraneoptera</taxon>
        <taxon>Hemiptera</taxon>
        <taxon>Sternorrhyncha</taxon>
        <taxon>Aphidomorpha</taxon>
        <taxon>Aphidoidea</taxon>
        <taxon>Aphididae</taxon>
        <taxon>Aphidini</taxon>
        <taxon>Schizaphis</taxon>
    </lineage>
</organism>
<sequence>MYVYTLYSIHIHSHTHHIKPAGLFPRKGRLVDETDRKITLPHRLYSSSSPLYRYALKRVYPLVTPLCRYIHIHITRGEKKKGKEKEITSIFPRFPSPRGIVVVVVVVVEKGPSVQDETDCWQEEISRAEKKLILDYGGFPRIFSLPFFLFSSPKFSTQINIRFDDDDTIYIV</sequence>
<dbReference type="AlphaFoldDB" id="A0A2S2NH17"/>
<name>A0A2S2NH17_SCHGA</name>
<evidence type="ECO:0000313" key="1">
    <source>
        <dbReference type="EMBL" id="MBY16408.1"/>
    </source>
</evidence>
<reference evidence="1" key="1">
    <citation type="submission" date="2018-04" db="EMBL/GenBank/DDBJ databases">
        <title>Transcriptome of Schizaphis graminum biotype I.</title>
        <authorList>
            <person name="Scully E.D."/>
            <person name="Geib S.M."/>
            <person name="Palmer N.A."/>
            <person name="Koch K."/>
            <person name="Bradshaw J."/>
            <person name="Heng-Moss T."/>
            <person name="Sarath G."/>
        </authorList>
    </citation>
    <scope>NUCLEOTIDE SEQUENCE</scope>
</reference>
<dbReference type="EMBL" id="GGMR01003789">
    <property type="protein sequence ID" value="MBY16408.1"/>
    <property type="molecule type" value="Transcribed_RNA"/>
</dbReference>
<protein>
    <submittedName>
        <fullName evidence="1">Uncharacterized protein</fullName>
    </submittedName>
</protein>
<accession>A0A2S2NH17</accession>
<gene>
    <name evidence="1" type="ORF">g.145231</name>
</gene>
<proteinExistence type="predicted"/>